<dbReference type="AlphaFoldDB" id="V6TJR5"/>
<dbReference type="EMBL" id="AHGT01000005">
    <property type="protein sequence ID" value="ESU39208.1"/>
    <property type="molecule type" value="Genomic_DNA"/>
</dbReference>
<organism evidence="2 3">
    <name type="scientific">Giardia intestinalis</name>
    <name type="common">Giardia lamblia</name>
    <dbReference type="NCBI Taxonomy" id="5741"/>
    <lineage>
        <taxon>Eukaryota</taxon>
        <taxon>Metamonada</taxon>
        <taxon>Diplomonadida</taxon>
        <taxon>Hexamitidae</taxon>
        <taxon>Giardiinae</taxon>
        <taxon>Giardia</taxon>
    </lineage>
</organism>
<comment type="caution">
    <text evidence="2">The sequence shown here is derived from an EMBL/GenBank/DDBJ whole genome shotgun (WGS) entry which is preliminary data.</text>
</comment>
<proteinExistence type="predicted"/>
<evidence type="ECO:0000256" key="1">
    <source>
        <dbReference type="SAM" id="MobiDB-lite"/>
    </source>
</evidence>
<accession>V6TJR5</accession>
<feature type="compositionally biased region" description="Polar residues" evidence="1">
    <location>
        <begin position="642"/>
        <end position="658"/>
    </location>
</feature>
<evidence type="ECO:0000313" key="3">
    <source>
        <dbReference type="Proteomes" id="UP000018320"/>
    </source>
</evidence>
<dbReference type="VEuPathDB" id="GiardiaDB:DHA2_150105"/>
<feature type="non-terminal residue" evidence="2">
    <location>
        <position position="1"/>
    </location>
</feature>
<name>V6TJR5_GIAIN</name>
<gene>
    <name evidence="2" type="ORF">DHA2_150105</name>
</gene>
<protein>
    <submittedName>
        <fullName evidence="2">Uncharacterized protein</fullName>
    </submittedName>
</protein>
<sequence length="752" mass="84152">VCPMDRYKWLLIVVILKQSTRTKPMISIITEDHTLLYSSLTMSLDYSMYLQPLIAFSLTTLKEQNLGELSWESEGYRCCLQQVEVGRIESYKLYVLFVAPRACPTVEASFRCRILFGVIRTVLGPYDFIYEGLHNPMQRLSQSIPVLNAVTQRASHLLKWEPGLYWPLPLALPTIRCTLMQTGVLFNSLSTVLTEAHRDIMDQAYTSGAKADCLDLRANIILSTRLVAFLDAHLLDITSCEPPPKGLLPRDYLSHSNYISMLAHSTFYSKLHSILTDKWGDDPEFPRTTTSQKDAGCILDKFMGSLEEQDLNTVEVSEYFSKSYHIMNLTCQGSEVTGIVVQQALDSYSYSDHTAENLRTPVFTLFYCVLMTSNLVQQLEQRYQNNLEAFATVVHETLHSTCFQRARKLFPAMFPPLYIQACHPLKAMTSHYLHAVTRNKCLAFIASNHTFKETLTHSVHGLLEEASCFLPSSESQRSHNSMSSEDECSLVDTQICQLRTGVEAIRAAFTSMFFFRHNCMGAGLRFSAQKREDKVMVFWMTHIHIYDQMPGVTGTGKAKTKAPRADSVPWEIIDHTIPGAQMASCFSILKIPLHRTLIQSMCASGTYPVTNGYSGDSTQSLDRSELLATGASGRASFELTPKRSTSASRNSVKASQHSGGAGQSRAGSNRRSLLGSAFRRTPSLANSVVLDVPSPSQAPEVAKWCEAHYKSAHLIDMVAVFTSDTSLNEATSYMVQVLDKIVQNRYAKGMFL</sequence>
<dbReference type="VEuPathDB" id="GiardiaDB:GL50581_4202"/>
<reference evidence="2 3" key="2">
    <citation type="journal article" date="2013" name="Genome Biol. Evol.">
        <title>Genome sequencing of Giardia lamblia genotypes A2 and B isolates (DH and GS) and comparative analysis with the genomes of genotypes A1 and E (WB and Pig).</title>
        <authorList>
            <person name="Adam R.D."/>
            <person name="Dahlstrom E.W."/>
            <person name="Martens C.A."/>
            <person name="Bruno D.P."/>
            <person name="Barbian K.D."/>
            <person name="Ricklefs S.M."/>
            <person name="Hernandez M.M."/>
            <person name="Narla N.P."/>
            <person name="Patel R.B."/>
            <person name="Porcella S.F."/>
            <person name="Nash T.E."/>
        </authorList>
    </citation>
    <scope>NUCLEOTIDE SEQUENCE [LARGE SCALE GENOMIC DNA]</scope>
    <source>
        <strain evidence="2 3">DH</strain>
    </source>
</reference>
<dbReference type="VEuPathDB" id="GiardiaDB:QR46_1289"/>
<feature type="region of interest" description="Disordered" evidence="1">
    <location>
        <begin position="637"/>
        <end position="670"/>
    </location>
</feature>
<dbReference type="VEuPathDB" id="GiardiaDB:GL50803_0016813"/>
<dbReference type="Proteomes" id="UP000018320">
    <property type="component" value="Unassembled WGS sequence"/>
</dbReference>
<evidence type="ECO:0000313" key="2">
    <source>
        <dbReference type="EMBL" id="ESU39208.1"/>
    </source>
</evidence>
<reference evidence="3" key="1">
    <citation type="submission" date="2012-02" db="EMBL/GenBank/DDBJ databases">
        <title>Genome sequencing of Giardia lamblia Genotypes A2 and B isolates (DH and GS) and comparative analysis with the genomes of Genotypes A1 and E (WB and Pig).</title>
        <authorList>
            <person name="Adam R."/>
            <person name="Dahlstrom E."/>
            <person name="Martens C."/>
            <person name="Bruno D."/>
            <person name="Barbian K."/>
            <person name="Porcella S.F."/>
            <person name="Nash T."/>
        </authorList>
    </citation>
    <scope>NUCLEOTIDE SEQUENCE</scope>
    <source>
        <strain evidence="3">DH</strain>
    </source>
</reference>